<proteinExistence type="predicted"/>
<evidence type="ECO:0000313" key="2">
    <source>
        <dbReference type="Proteomes" id="UP001174909"/>
    </source>
</evidence>
<gene>
    <name evidence="1" type="ORF">GBAR_LOCUS30555</name>
</gene>
<dbReference type="AlphaFoldDB" id="A0AA35TYG2"/>
<reference evidence="1" key="1">
    <citation type="submission" date="2023-03" db="EMBL/GenBank/DDBJ databases">
        <authorList>
            <person name="Steffen K."/>
            <person name="Cardenas P."/>
        </authorList>
    </citation>
    <scope>NUCLEOTIDE SEQUENCE</scope>
</reference>
<accession>A0AA35TYG2</accession>
<organism evidence="1 2">
    <name type="scientific">Geodia barretti</name>
    <name type="common">Barrett's horny sponge</name>
    <dbReference type="NCBI Taxonomy" id="519541"/>
    <lineage>
        <taxon>Eukaryota</taxon>
        <taxon>Metazoa</taxon>
        <taxon>Porifera</taxon>
        <taxon>Demospongiae</taxon>
        <taxon>Heteroscleromorpha</taxon>
        <taxon>Tetractinellida</taxon>
        <taxon>Astrophorina</taxon>
        <taxon>Geodiidae</taxon>
        <taxon>Geodia</taxon>
    </lineage>
</organism>
<protein>
    <submittedName>
        <fullName evidence="1">Uncharacterized protein</fullName>
    </submittedName>
</protein>
<name>A0AA35TYG2_GEOBA</name>
<evidence type="ECO:0000313" key="1">
    <source>
        <dbReference type="EMBL" id="CAI8056089.1"/>
    </source>
</evidence>
<dbReference type="EMBL" id="CASHTH010004322">
    <property type="protein sequence ID" value="CAI8056089.1"/>
    <property type="molecule type" value="Genomic_DNA"/>
</dbReference>
<dbReference type="Proteomes" id="UP001174909">
    <property type="component" value="Unassembled WGS sequence"/>
</dbReference>
<sequence>MQIHRKYVIKKPMLTHVKIHHFFHFAVECFSHNGYCEDYSYHVGTVDDCCHNPLQERSYKDSDGVCSKCPVGGPYLEPVGRFYN</sequence>
<comment type="caution">
    <text evidence="1">The sequence shown here is derived from an EMBL/GenBank/DDBJ whole genome shotgun (WGS) entry which is preliminary data.</text>
</comment>
<keyword evidence="2" id="KW-1185">Reference proteome</keyword>